<dbReference type="SUPFAM" id="SSF52743">
    <property type="entry name" value="Subtilisin-like"/>
    <property type="match status" value="1"/>
</dbReference>
<evidence type="ECO:0000313" key="11">
    <source>
        <dbReference type="Proteomes" id="UP000751190"/>
    </source>
</evidence>
<dbReference type="PANTHER" id="PTHR43806:SF58">
    <property type="entry name" value="ALKALINE PROTEASE 1-RELATED"/>
    <property type="match status" value="1"/>
</dbReference>
<feature type="region of interest" description="Disordered" evidence="7">
    <location>
        <begin position="810"/>
        <end position="849"/>
    </location>
</feature>
<dbReference type="FunFam" id="3.40.50.200:FF:000014">
    <property type="entry name" value="Proteinase K"/>
    <property type="match status" value="1"/>
</dbReference>
<dbReference type="PANTHER" id="PTHR43806">
    <property type="entry name" value="PEPTIDASE S8"/>
    <property type="match status" value="1"/>
</dbReference>
<dbReference type="CDD" id="cd04077">
    <property type="entry name" value="Peptidases_S8_PCSK9_ProteinaseK_like"/>
    <property type="match status" value="1"/>
</dbReference>
<dbReference type="GO" id="GO:0006508">
    <property type="term" value="P:proteolysis"/>
    <property type="evidence" value="ECO:0007669"/>
    <property type="project" value="UniProtKB-KW"/>
</dbReference>
<dbReference type="PRINTS" id="PR00723">
    <property type="entry name" value="SUBTILISIN"/>
</dbReference>
<dbReference type="InterPro" id="IPR023828">
    <property type="entry name" value="Peptidase_S8_Ser-AS"/>
</dbReference>
<evidence type="ECO:0000256" key="2">
    <source>
        <dbReference type="ARBA" id="ARBA00022670"/>
    </source>
</evidence>
<proteinExistence type="inferred from homology"/>
<dbReference type="Pfam" id="PF00082">
    <property type="entry name" value="Peptidase_S8"/>
    <property type="match status" value="1"/>
</dbReference>
<feature type="active site" description="Charge relay system" evidence="5">
    <location>
        <position position="334"/>
    </location>
</feature>
<organism evidence="10 11">
    <name type="scientific">Diacronema lutheri</name>
    <name type="common">Unicellular marine alga</name>
    <name type="synonym">Monochrysis lutheri</name>
    <dbReference type="NCBI Taxonomy" id="2081491"/>
    <lineage>
        <taxon>Eukaryota</taxon>
        <taxon>Haptista</taxon>
        <taxon>Haptophyta</taxon>
        <taxon>Pavlovophyceae</taxon>
        <taxon>Pavlovales</taxon>
        <taxon>Pavlovaceae</taxon>
        <taxon>Diacronema</taxon>
    </lineage>
</organism>
<evidence type="ECO:0000256" key="3">
    <source>
        <dbReference type="ARBA" id="ARBA00022801"/>
    </source>
</evidence>
<dbReference type="InterPro" id="IPR015500">
    <property type="entry name" value="Peptidase_S8_subtilisin-rel"/>
</dbReference>
<evidence type="ECO:0000256" key="6">
    <source>
        <dbReference type="RuleBase" id="RU003355"/>
    </source>
</evidence>
<feature type="compositionally biased region" description="Low complexity" evidence="7">
    <location>
        <begin position="831"/>
        <end position="842"/>
    </location>
</feature>
<dbReference type="InterPro" id="IPR023827">
    <property type="entry name" value="Peptidase_S8_Asp-AS"/>
</dbReference>
<dbReference type="InterPro" id="IPR000209">
    <property type="entry name" value="Peptidase_S8/S53_dom"/>
</dbReference>
<dbReference type="EMBL" id="JAGTXO010000007">
    <property type="protein sequence ID" value="KAG8466913.1"/>
    <property type="molecule type" value="Genomic_DNA"/>
</dbReference>
<keyword evidence="2 5" id="KW-0645">Protease</keyword>
<dbReference type="Gene3D" id="3.40.50.200">
    <property type="entry name" value="Peptidase S8/S53 domain"/>
    <property type="match status" value="1"/>
</dbReference>
<keyword evidence="8" id="KW-0732">Signal</keyword>
<dbReference type="GO" id="GO:0005615">
    <property type="term" value="C:extracellular space"/>
    <property type="evidence" value="ECO:0007669"/>
    <property type="project" value="TreeGrafter"/>
</dbReference>
<accession>A0A8J6CGP5</accession>
<evidence type="ECO:0000256" key="5">
    <source>
        <dbReference type="PROSITE-ProRule" id="PRU01240"/>
    </source>
</evidence>
<evidence type="ECO:0000259" key="9">
    <source>
        <dbReference type="Pfam" id="PF00082"/>
    </source>
</evidence>
<feature type="region of interest" description="Disordered" evidence="7">
    <location>
        <begin position="882"/>
        <end position="901"/>
    </location>
</feature>
<dbReference type="InterPro" id="IPR036852">
    <property type="entry name" value="Peptidase_S8/S53_dom_sf"/>
</dbReference>
<evidence type="ECO:0000313" key="10">
    <source>
        <dbReference type="EMBL" id="KAG8466913.1"/>
    </source>
</evidence>
<dbReference type="PROSITE" id="PS51892">
    <property type="entry name" value="SUBTILASE"/>
    <property type="match status" value="1"/>
</dbReference>
<protein>
    <recommendedName>
        <fullName evidence="9">Peptidase S8/S53 domain-containing protein</fullName>
    </recommendedName>
</protein>
<comment type="similarity">
    <text evidence="1 5 6">Belongs to the peptidase S8 family.</text>
</comment>
<dbReference type="PROSITE" id="PS00138">
    <property type="entry name" value="SUBTILASE_SER"/>
    <property type="match status" value="1"/>
</dbReference>
<feature type="compositionally biased region" description="Pro residues" evidence="7">
    <location>
        <begin position="408"/>
        <end position="420"/>
    </location>
</feature>
<dbReference type="InterPro" id="IPR050131">
    <property type="entry name" value="Peptidase_S8_subtilisin-like"/>
</dbReference>
<evidence type="ECO:0000256" key="7">
    <source>
        <dbReference type="SAM" id="MobiDB-lite"/>
    </source>
</evidence>
<comment type="caution">
    <text evidence="10">The sequence shown here is derived from an EMBL/GenBank/DDBJ whole genome shotgun (WGS) entry which is preliminary data.</text>
</comment>
<evidence type="ECO:0000256" key="8">
    <source>
        <dbReference type="SAM" id="SignalP"/>
    </source>
</evidence>
<dbReference type="GO" id="GO:0004252">
    <property type="term" value="F:serine-type endopeptidase activity"/>
    <property type="evidence" value="ECO:0007669"/>
    <property type="project" value="UniProtKB-UniRule"/>
</dbReference>
<feature type="compositionally biased region" description="Low complexity" evidence="7">
    <location>
        <begin position="395"/>
        <end position="407"/>
    </location>
</feature>
<feature type="active site" description="Charge relay system" evidence="5">
    <location>
        <position position="182"/>
    </location>
</feature>
<dbReference type="Proteomes" id="UP000751190">
    <property type="component" value="Unassembled WGS sequence"/>
</dbReference>
<feature type="chain" id="PRO_5035171705" description="Peptidase S8/S53 domain-containing protein" evidence="8">
    <location>
        <begin position="18"/>
        <end position="963"/>
    </location>
</feature>
<feature type="region of interest" description="Disordered" evidence="7">
    <location>
        <begin position="395"/>
        <end position="422"/>
    </location>
</feature>
<sequence>MRLAALTLLASAPFASAGDVRRCIVTFAEAADIAFRPIGAEARAPFALRARDALGALPIGAVNVSRSFSTIALGFAGTMTSESVAYFQSIGAHVVDDVEVHINAGGANASMLEAASSWGLDRLDQPSLPLDSRFESTATGAAVHVFVVDTGINAAHADFAGRVGDGWDFVDNDADPSDCHGHGTHCAGTAVGTTFGVAKGATLHGLRVLTCSGSGFASTVMAALDWIASHPAQLKVASMSLGGGFSNALNMAVDNLVAVGVTVVVAAGNGAGDACLHSPSSASSAITVGSTTRADSVSVFSNYGACVDILAPGSSIVSAWVGAPDATQTRSGTSMAAPHAAGVAAQLASALGPSAATPARVWQGIAALAVAGAISDAELAGGNVPNLLLQALASPASASPHGPAGNSPRPPVPPPSPPPQLSKRVALLLSPDAYPQELDWAVERQRDAGAWSAVASGRPEQRSPPSRWDLDLPVGEYRWVLRDSYGDGLCCAYGHGSFSMLVADRLVAAGTFSSALEVPGCDGRVRLASDTVISTTLLLGSPCRRQSWGDQLLRLTLSRVPFERSRVRLRWAYYVDSGQFSTHFGVNIKVFARGSATSGDGGDGFARVLSKISRPPQLARAYEDELEHDARADGCGPITLRVALEDRASATDEIEGTCATDGQRSHFDNLEVRFELEEAAVADAQDGGGERGALDARALPGVRCSIVLASNASDWAPSSAGARTRGAFAAAVADGLAISVERVIVTGADGERLRVAFEVLQPGGDEAAATAFATALGSTAQLLDRLSKSVSLAVRAAVLEPVRVAGVRLPEPAGASAPSPRAHKHTLEGDASSAPHAPASGAQERGGAGAAHSLTSATLGGLAAGVSACALLALGATLAAHRPWQRRHRETPGPKGLTEASSHGAAIDNSAANAVGPAAAAAGGAPGSARPTDEGVLAGGLAALRALLLSSAPSGTRILGHTP</sequence>
<name>A0A8J6CGP5_DIALT</name>
<dbReference type="AlphaFoldDB" id="A0A8J6CGP5"/>
<gene>
    <name evidence="10" type="ORF">KFE25_008292</name>
</gene>
<dbReference type="PROSITE" id="PS00137">
    <property type="entry name" value="SUBTILASE_HIS"/>
    <property type="match status" value="1"/>
</dbReference>
<keyword evidence="11" id="KW-1185">Reference proteome</keyword>
<dbReference type="OrthoDB" id="206201at2759"/>
<keyword evidence="4 5" id="KW-0720">Serine protease</keyword>
<evidence type="ECO:0000256" key="1">
    <source>
        <dbReference type="ARBA" id="ARBA00011073"/>
    </source>
</evidence>
<dbReference type="PROSITE" id="PS00136">
    <property type="entry name" value="SUBTILASE_ASP"/>
    <property type="match status" value="1"/>
</dbReference>
<dbReference type="InterPro" id="IPR034193">
    <property type="entry name" value="PCSK9_ProteinaseK-like"/>
</dbReference>
<feature type="active site" description="Charge relay system" evidence="5">
    <location>
        <position position="149"/>
    </location>
</feature>
<reference evidence="10" key="1">
    <citation type="submission" date="2021-05" db="EMBL/GenBank/DDBJ databases">
        <title>The genome of the haptophyte Pavlova lutheri (Diacronema luteri, Pavlovales) - a model for lipid biosynthesis in eukaryotic algae.</title>
        <authorList>
            <person name="Hulatt C.J."/>
            <person name="Posewitz M.C."/>
        </authorList>
    </citation>
    <scope>NUCLEOTIDE SEQUENCE</scope>
    <source>
        <strain evidence="10">NIVA-4/92</strain>
    </source>
</reference>
<feature type="domain" description="Peptidase S8/S53" evidence="9">
    <location>
        <begin position="141"/>
        <end position="359"/>
    </location>
</feature>
<dbReference type="InterPro" id="IPR022398">
    <property type="entry name" value="Peptidase_S8_His-AS"/>
</dbReference>
<keyword evidence="3 5" id="KW-0378">Hydrolase</keyword>
<feature type="signal peptide" evidence="8">
    <location>
        <begin position="1"/>
        <end position="17"/>
    </location>
</feature>
<evidence type="ECO:0000256" key="4">
    <source>
        <dbReference type="ARBA" id="ARBA00022825"/>
    </source>
</evidence>